<gene>
    <name evidence="1" type="ORF">RPERSI_LOCUS33921</name>
</gene>
<feature type="non-terminal residue" evidence="1">
    <location>
        <position position="198"/>
    </location>
</feature>
<sequence>YGRLAQKVSTLSTATTGYFMRKGVMNNQSSIIDNFRRVTKDTKVVQFLYGEDGLDTRSLEKVSFRTVCLSDKELRDSTWIDVSPIEGSSSDRALAKTAVEKAYLKIQSDRDLFRTIFSRLEKINFSQFFTFDIPMPVNIHRIVTKTQLIGRINRVSLDPDIEKERVENLTCKLLHQRIERVDTFCANLPYTLINEIQE</sequence>
<protein>
    <submittedName>
        <fullName evidence="1">30377_t:CDS:1</fullName>
    </submittedName>
</protein>
<feature type="non-terminal residue" evidence="1">
    <location>
        <position position="1"/>
    </location>
</feature>
<organism evidence="1 2">
    <name type="scientific">Racocetra persica</name>
    <dbReference type="NCBI Taxonomy" id="160502"/>
    <lineage>
        <taxon>Eukaryota</taxon>
        <taxon>Fungi</taxon>
        <taxon>Fungi incertae sedis</taxon>
        <taxon>Mucoromycota</taxon>
        <taxon>Glomeromycotina</taxon>
        <taxon>Glomeromycetes</taxon>
        <taxon>Diversisporales</taxon>
        <taxon>Gigasporaceae</taxon>
        <taxon>Racocetra</taxon>
    </lineage>
</organism>
<dbReference type="EMBL" id="CAJVQC010149209">
    <property type="protein sequence ID" value="CAG8845996.1"/>
    <property type="molecule type" value="Genomic_DNA"/>
</dbReference>
<evidence type="ECO:0000313" key="1">
    <source>
        <dbReference type="EMBL" id="CAG8845996.1"/>
    </source>
</evidence>
<evidence type="ECO:0000313" key="2">
    <source>
        <dbReference type="Proteomes" id="UP000789920"/>
    </source>
</evidence>
<reference evidence="1" key="1">
    <citation type="submission" date="2021-06" db="EMBL/GenBank/DDBJ databases">
        <authorList>
            <person name="Kallberg Y."/>
            <person name="Tangrot J."/>
            <person name="Rosling A."/>
        </authorList>
    </citation>
    <scope>NUCLEOTIDE SEQUENCE</scope>
    <source>
        <strain evidence="1">MA461A</strain>
    </source>
</reference>
<keyword evidence="2" id="KW-1185">Reference proteome</keyword>
<dbReference type="Proteomes" id="UP000789920">
    <property type="component" value="Unassembled WGS sequence"/>
</dbReference>
<accession>A0ACA9SU20</accession>
<name>A0ACA9SU20_9GLOM</name>
<comment type="caution">
    <text evidence="1">The sequence shown here is derived from an EMBL/GenBank/DDBJ whole genome shotgun (WGS) entry which is preliminary data.</text>
</comment>
<proteinExistence type="predicted"/>